<evidence type="ECO:0000313" key="10">
    <source>
        <dbReference type="EMBL" id="PZQ59639.1"/>
    </source>
</evidence>
<reference evidence="10 11" key="1">
    <citation type="submission" date="2017-08" db="EMBL/GenBank/DDBJ databases">
        <title>Infants hospitalized years apart are colonized by the same room-sourced microbial strains.</title>
        <authorList>
            <person name="Brooks B."/>
            <person name="Olm M.R."/>
            <person name="Firek B.A."/>
            <person name="Baker R."/>
            <person name="Thomas B.C."/>
            <person name="Morowitz M.J."/>
            <person name="Banfield J.F."/>
        </authorList>
    </citation>
    <scope>NUCLEOTIDE SEQUENCE [LARGE SCALE GENOMIC DNA]</scope>
    <source>
        <strain evidence="10">S2_005_001_R1_22</strain>
    </source>
</reference>
<feature type="active site" description="Nucleophile" evidence="7">
    <location>
        <position position="505"/>
    </location>
</feature>
<keyword evidence="3" id="KW-0378">Hydrolase</keyword>
<dbReference type="GO" id="GO:0008236">
    <property type="term" value="F:serine-type peptidase activity"/>
    <property type="evidence" value="ECO:0007669"/>
    <property type="project" value="UniProtKB-KW"/>
</dbReference>
<evidence type="ECO:0000313" key="11">
    <source>
        <dbReference type="Proteomes" id="UP000249229"/>
    </source>
</evidence>
<dbReference type="GO" id="GO:0016811">
    <property type="term" value="F:hydrolase activity, acting on carbon-nitrogen (but not peptide) bonds, in linear amides"/>
    <property type="evidence" value="ECO:0007669"/>
    <property type="project" value="UniProtKB-ARBA"/>
</dbReference>
<keyword evidence="5" id="KW-0720">Serine protease</keyword>
<organism evidence="10 11">
    <name type="scientific">Sphingomonas taxi</name>
    <dbReference type="NCBI Taxonomy" id="1549858"/>
    <lineage>
        <taxon>Bacteria</taxon>
        <taxon>Pseudomonadati</taxon>
        <taxon>Pseudomonadota</taxon>
        <taxon>Alphaproteobacteria</taxon>
        <taxon>Sphingomonadales</taxon>
        <taxon>Sphingomonadaceae</taxon>
        <taxon>Sphingomonas</taxon>
    </lineage>
</organism>
<evidence type="ECO:0000256" key="5">
    <source>
        <dbReference type="ARBA" id="ARBA00022825"/>
    </source>
</evidence>
<dbReference type="PANTHER" id="PTHR10188:SF6">
    <property type="entry name" value="N(4)-(BETA-N-ACETYLGLUCOSAMINYL)-L-ASPARAGINASE"/>
    <property type="match status" value="1"/>
</dbReference>
<dbReference type="EMBL" id="QFQI01000008">
    <property type="protein sequence ID" value="PZQ59639.1"/>
    <property type="molecule type" value="Genomic_DNA"/>
</dbReference>
<keyword evidence="4" id="KW-0068">Autocatalytic cleavage</keyword>
<comment type="similarity">
    <text evidence="1">Belongs to the peptidase S51 family.</text>
</comment>
<evidence type="ECO:0000256" key="4">
    <source>
        <dbReference type="ARBA" id="ARBA00022813"/>
    </source>
</evidence>
<dbReference type="AlphaFoldDB" id="A0A2W5P679"/>
<evidence type="ECO:0000256" key="2">
    <source>
        <dbReference type="ARBA" id="ARBA00022670"/>
    </source>
</evidence>
<dbReference type="SUPFAM" id="SSF56235">
    <property type="entry name" value="N-terminal nucleophile aminohydrolases (Ntn hydrolases)"/>
    <property type="match status" value="1"/>
</dbReference>
<evidence type="ECO:0000256" key="7">
    <source>
        <dbReference type="PIRSR" id="PIRSR600246-1"/>
    </source>
</evidence>
<comment type="caution">
    <text evidence="10">The sequence shown here is derived from an EMBL/GenBank/DDBJ whole genome shotgun (WGS) entry which is preliminary data.</text>
</comment>
<dbReference type="InterPro" id="IPR029062">
    <property type="entry name" value="Class_I_gatase-like"/>
</dbReference>
<evidence type="ECO:0000256" key="9">
    <source>
        <dbReference type="PIRSR" id="PIRSR600246-3"/>
    </source>
</evidence>
<dbReference type="InterPro" id="IPR029055">
    <property type="entry name" value="Ntn_hydrolases_N"/>
</dbReference>
<dbReference type="InterPro" id="IPR000246">
    <property type="entry name" value="Peptidase_T2"/>
</dbReference>
<accession>A0A2W5P679</accession>
<dbReference type="Pfam" id="PF03575">
    <property type="entry name" value="Peptidase_S51"/>
    <property type="match status" value="1"/>
</dbReference>
<dbReference type="SUPFAM" id="SSF52317">
    <property type="entry name" value="Class I glutamine amidotransferase-like"/>
    <property type="match status" value="1"/>
</dbReference>
<name>A0A2W5P679_9SPHN</name>
<feature type="site" description="Cleavage; by autolysis" evidence="9">
    <location>
        <begin position="504"/>
        <end position="505"/>
    </location>
</feature>
<dbReference type="InterPro" id="IPR005320">
    <property type="entry name" value="Peptidase_S51"/>
</dbReference>
<proteinExistence type="inferred from homology"/>
<feature type="binding site" evidence="8">
    <location>
        <begin position="533"/>
        <end position="536"/>
    </location>
    <ligand>
        <name>substrate</name>
    </ligand>
</feature>
<dbReference type="CDD" id="cd04701">
    <property type="entry name" value="Asparaginase_2"/>
    <property type="match status" value="1"/>
</dbReference>
<evidence type="ECO:0000256" key="1">
    <source>
        <dbReference type="ARBA" id="ARBA00006534"/>
    </source>
</evidence>
<feature type="binding site" evidence="8">
    <location>
        <begin position="556"/>
        <end position="559"/>
    </location>
    <ligand>
        <name>substrate</name>
    </ligand>
</feature>
<keyword evidence="2" id="KW-0645">Protease</keyword>
<dbReference type="GO" id="GO:0006508">
    <property type="term" value="P:proteolysis"/>
    <property type="evidence" value="ECO:0007669"/>
    <property type="project" value="UniProtKB-KW"/>
</dbReference>
<evidence type="ECO:0000256" key="8">
    <source>
        <dbReference type="PIRSR" id="PIRSR600246-2"/>
    </source>
</evidence>
<dbReference type="CDD" id="cd03145">
    <property type="entry name" value="GAT1_cyanophycinase"/>
    <property type="match status" value="1"/>
</dbReference>
<gene>
    <name evidence="10" type="ORF">DI544_10960</name>
</gene>
<dbReference type="PANTHER" id="PTHR10188">
    <property type="entry name" value="L-ASPARAGINASE"/>
    <property type="match status" value="1"/>
</dbReference>
<evidence type="ECO:0000256" key="6">
    <source>
        <dbReference type="ARBA" id="ARBA00069124"/>
    </source>
</evidence>
<dbReference type="Gene3D" id="3.60.20.30">
    <property type="entry name" value="(Glycosyl)asparaginase"/>
    <property type="match status" value="1"/>
</dbReference>
<sequence length="643" mass="66764">MRRMVSIGLLASAVAAWGLTTPALAKPHYRHYAIGRLSAPTPGPVSGGLLLMGGGDRNHDAMHWFFAKAGHGHIVVLRASFGPEIGEEFFREIGGVASVETFVFADRTAASDRRLLAALAKADGIFIAGGDQARYVRYWKGTPVAAALDAHVAAGKPIAGTSAGLAILGERLYGAMDDGSITSGQALAAPFGPAVTIEGDFLHLAPLKNVVTDTHFKERDRLGRLFAFVAKAEAEADRPADQPAMIGLGVDESAALAVEPDGSGRIYATAADGGGWVVDGAGLRGLDRRGLLRAPRVRVTGIGAGSVVHLPSGTVDRPIFTRYYAAAGGQIAQVPRWSLAIHGGAGVIEPGSLSPDRERAYRAGLDAALRAGSAILDKGGRALDAVAAAVRVLEDDPLFNAGRGAVFTADGRNELDAAIMDGKTQAAGAVAGVTRTRHPVDLARAVMERSPHVMLMGAGADRFSVEQRLEQADPAWFRTEERWRQLLAWRAKQTAAIDRTHLFGTVGAVALDAGGDLAAATSTGGMTGKRWGRVGDSPIIGAGTYAKDGLCAVSATGSGEYFIRESAARQVCDRVAWDGETLADAAQATIKAVGAIGGDGGLIAMGADGRPAFAINDLGMYRGQASDTIAPRTAIYAGEALRP</sequence>
<protein>
    <recommendedName>
        <fullName evidence="6">Isoaspartyl peptidase</fullName>
    </recommendedName>
</protein>
<dbReference type="Proteomes" id="UP000249229">
    <property type="component" value="Unassembled WGS sequence"/>
</dbReference>
<dbReference type="Pfam" id="PF01112">
    <property type="entry name" value="Asparaginase_2"/>
    <property type="match status" value="1"/>
</dbReference>
<dbReference type="Gene3D" id="3.40.50.880">
    <property type="match status" value="1"/>
</dbReference>
<dbReference type="FunFam" id="3.60.20.30:FF:000001">
    <property type="entry name" value="Isoaspartyl peptidase/L-asparaginase"/>
    <property type="match status" value="1"/>
</dbReference>
<evidence type="ECO:0000256" key="3">
    <source>
        <dbReference type="ARBA" id="ARBA00022801"/>
    </source>
</evidence>